<dbReference type="SUPFAM" id="SSF53474">
    <property type="entry name" value="alpha/beta-Hydrolases"/>
    <property type="match status" value="1"/>
</dbReference>
<dbReference type="AlphaFoldDB" id="A0A2Y9U273"/>
<comment type="pathway">
    <text evidence="3">Quinol/quinone metabolism; 1,4-dihydroxy-2-naphthoate biosynthesis; 1,4-dihydroxy-2-naphthoate from chorismate: step 3/7.</text>
</comment>
<dbReference type="NCBIfam" id="TIGR03695">
    <property type="entry name" value="menH_SHCHC"/>
    <property type="match status" value="1"/>
</dbReference>
<comment type="catalytic activity">
    <reaction evidence="3">
        <text>5-enolpyruvoyl-6-hydroxy-2-succinyl-cyclohex-3-ene-1-carboxylate = (1R,6R)-6-hydroxy-2-succinyl-cyclohexa-2,4-diene-1-carboxylate + pyruvate</text>
        <dbReference type="Rhea" id="RHEA:25597"/>
        <dbReference type="ChEBI" id="CHEBI:15361"/>
        <dbReference type="ChEBI" id="CHEBI:58689"/>
        <dbReference type="ChEBI" id="CHEBI:58818"/>
        <dbReference type="EC" id="4.2.99.20"/>
    </reaction>
</comment>
<dbReference type="RefSeq" id="WP_108901864.1">
    <property type="nucleotide sequence ID" value="NZ_CP029185.2"/>
</dbReference>
<dbReference type="HAMAP" id="MF_01660">
    <property type="entry name" value="MenH"/>
    <property type="match status" value="1"/>
</dbReference>
<sequence>MLAVTRYPSVEADDNQPWLVFLHGLLGDGHDWDAVLPHLNHWSCITIDLPGHGQSQDISVNGFEHLSQQLGETLLSCNINRYILIGYSLGGRCAMYHTCFGESDGLVGLAIEGGNPGLNADSERQARLHHDSRWAEQFRHQSLPEVLAQWYQQPVFANLNDESRQRLILRRHHNDGHHVAQMLESTSLGCQPQLGERLNTRLKHRNIPFCYLCGEQDAKFQQIALENHFPLRIVAAAGHNAHSANPEGFAAQLLTFLKEC</sequence>
<accession>A0A2Y9U273</accession>
<evidence type="ECO:0000256" key="3">
    <source>
        <dbReference type="HAMAP-Rule" id="MF_01660"/>
    </source>
</evidence>
<reference evidence="6 7" key="1">
    <citation type="journal article" date="2019" name="Int. J. Syst. Evol. Microbiol.">
        <title>Limnobaculum parvum gen. nov., sp. nov., isolated from a freshwater lake.</title>
        <authorList>
            <person name="Baek C."/>
            <person name="Shin S.K."/>
            <person name="Yi H."/>
        </authorList>
    </citation>
    <scope>NUCLEOTIDE SEQUENCE [LARGE SCALE GENOMIC DNA]</scope>
    <source>
        <strain evidence="6 7">HYN0051</strain>
    </source>
</reference>
<dbReference type="PANTHER" id="PTHR42916:SF1">
    <property type="entry name" value="PROTEIN PHYLLO, CHLOROPLASTIC"/>
    <property type="match status" value="1"/>
</dbReference>
<feature type="domain" description="AB hydrolase-1" evidence="5">
    <location>
        <begin position="17"/>
        <end position="242"/>
    </location>
</feature>
<evidence type="ECO:0000256" key="1">
    <source>
        <dbReference type="ARBA" id="ARBA00022428"/>
    </source>
</evidence>
<evidence type="ECO:0000313" key="7">
    <source>
        <dbReference type="Proteomes" id="UP000244908"/>
    </source>
</evidence>
<dbReference type="UniPathway" id="UPA00079"/>
<dbReference type="OrthoDB" id="9808398at2"/>
<dbReference type="GO" id="GO:0070205">
    <property type="term" value="F:2-succinyl-6-hydroxy-2,4-cyclohexadiene-1-carboxylate synthase activity"/>
    <property type="evidence" value="ECO:0007669"/>
    <property type="project" value="UniProtKB-UniRule"/>
</dbReference>
<evidence type="ECO:0000313" key="6">
    <source>
        <dbReference type="EMBL" id="AWH89821.1"/>
    </source>
</evidence>
<dbReference type="InterPro" id="IPR029058">
    <property type="entry name" value="AB_hydrolase_fold"/>
</dbReference>
<dbReference type="UniPathway" id="UPA01057">
    <property type="reaction ID" value="UER00900"/>
</dbReference>
<dbReference type="Gene3D" id="3.40.50.1820">
    <property type="entry name" value="alpha/beta hydrolase"/>
    <property type="match status" value="1"/>
</dbReference>
<name>A0A2Y9U273_9GAMM</name>
<proteinExistence type="inferred from homology"/>
<dbReference type="EC" id="4.2.99.20" evidence="3 4"/>
<keyword evidence="1 3" id="KW-0474">Menaquinone biosynthesis</keyword>
<dbReference type="InterPro" id="IPR022485">
    <property type="entry name" value="SHCHC_synthase_MenH"/>
</dbReference>
<dbReference type="PANTHER" id="PTHR42916">
    <property type="entry name" value="2-SUCCINYL-5-ENOLPYRUVYL-6-HYDROXY-3-CYCLOHEXENE-1-CARBOXYLATE SYNTHASE"/>
    <property type="match status" value="1"/>
</dbReference>
<dbReference type="Pfam" id="PF00561">
    <property type="entry name" value="Abhydrolase_1"/>
    <property type="match status" value="1"/>
</dbReference>
<comment type="function">
    <text evidence="3">Catalyzes a proton abstraction reaction that results in 2,5-elimination of pyruvate from 2-succinyl-5-enolpyruvyl-6-hydroxy-3-cyclohexene-1-carboxylate (SEPHCHC) and the formation of 2-succinyl-6-hydroxy-2,4-cyclohexadiene-1-carboxylate (SHCHC).</text>
</comment>
<dbReference type="Proteomes" id="UP000244908">
    <property type="component" value="Chromosome"/>
</dbReference>
<evidence type="ECO:0000259" key="5">
    <source>
        <dbReference type="Pfam" id="PF00561"/>
    </source>
</evidence>
<organism evidence="6 7">
    <name type="scientific">Limnobaculum parvum</name>
    <dbReference type="NCBI Taxonomy" id="2172103"/>
    <lineage>
        <taxon>Bacteria</taxon>
        <taxon>Pseudomonadati</taxon>
        <taxon>Pseudomonadota</taxon>
        <taxon>Gammaproteobacteria</taxon>
        <taxon>Enterobacterales</taxon>
        <taxon>Budviciaceae</taxon>
        <taxon>Limnobaculum</taxon>
    </lineage>
</organism>
<evidence type="ECO:0000256" key="2">
    <source>
        <dbReference type="ARBA" id="ARBA00023239"/>
    </source>
</evidence>
<dbReference type="InterPro" id="IPR000073">
    <property type="entry name" value="AB_hydrolase_1"/>
</dbReference>
<dbReference type="KEGG" id="lpv:HYN51_15525"/>
<keyword evidence="2 3" id="KW-0456">Lyase</keyword>
<keyword evidence="7" id="KW-1185">Reference proteome</keyword>
<protein>
    <recommendedName>
        <fullName evidence="3 4">2-succinyl-6-hydroxy-2,4-cyclohexadiene-1-carboxylate synthase</fullName>
        <shortName evidence="3">SHCHC synthase</shortName>
        <ecNumber evidence="3 4">4.2.99.20</ecNumber>
    </recommendedName>
</protein>
<dbReference type="NCBIfam" id="NF008340">
    <property type="entry name" value="PRK11126.1"/>
    <property type="match status" value="1"/>
</dbReference>
<comment type="subunit">
    <text evidence="3">Monomer.</text>
</comment>
<gene>
    <name evidence="3" type="primary">menH</name>
    <name evidence="6" type="ORF">HYN51_15525</name>
</gene>
<dbReference type="GO" id="GO:0009234">
    <property type="term" value="P:menaquinone biosynthetic process"/>
    <property type="evidence" value="ECO:0007669"/>
    <property type="project" value="UniProtKB-UniRule"/>
</dbReference>
<comment type="similarity">
    <text evidence="3">Belongs to the AB hydrolase superfamily. MenH family.</text>
</comment>
<evidence type="ECO:0000256" key="4">
    <source>
        <dbReference type="NCBIfam" id="TIGR03695"/>
    </source>
</evidence>
<comment type="pathway">
    <text evidence="3">Quinol/quinone metabolism; menaquinone biosynthesis.</text>
</comment>
<dbReference type="EMBL" id="CP029185">
    <property type="protein sequence ID" value="AWH89821.1"/>
    <property type="molecule type" value="Genomic_DNA"/>
</dbReference>